<protein>
    <recommendedName>
        <fullName evidence="3">HPt domain-containing protein</fullName>
    </recommendedName>
</protein>
<sequence>MTGLKFIENYPSDIREKIENVYGSIEDLYQTIFKLIVEDYKSYQMMPRNEKKIVEVQNHLFAIEEKLDGFGIDGIDVIAEVRSDYGDILVNREINALNEFLKDLGIEYPAVREWLKDTYNL</sequence>
<dbReference type="EMBL" id="JBHUDZ010000009">
    <property type="protein sequence ID" value="MFD1603189.1"/>
    <property type="molecule type" value="Genomic_DNA"/>
</dbReference>
<dbReference type="RefSeq" id="WP_379814002.1">
    <property type="nucleotide sequence ID" value="NZ_JBHUDZ010000009.1"/>
</dbReference>
<accession>A0ABW4HCF7</accession>
<reference evidence="2" key="1">
    <citation type="journal article" date="2019" name="Int. J. Syst. Evol. Microbiol.">
        <title>The Global Catalogue of Microorganisms (GCM) 10K type strain sequencing project: providing services to taxonomists for standard genome sequencing and annotation.</title>
        <authorList>
            <consortium name="The Broad Institute Genomics Platform"/>
            <consortium name="The Broad Institute Genome Sequencing Center for Infectious Disease"/>
            <person name="Wu L."/>
            <person name="Ma J."/>
        </authorList>
    </citation>
    <scope>NUCLEOTIDE SEQUENCE [LARGE SCALE GENOMIC DNA]</scope>
    <source>
        <strain evidence="2">CCUG 70865</strain>
    </source>
</reference>
<keyword evidence="2" id="KW-1185">Reference proteome</keyword>
<evidence type="ECO:0000313" key="1">
    <source>
        <dbReference type="EMBL" id="MFD1603189.1"/>
    </source>
</evidence>
<proteinExistence type="predicted"/>
<gene>
    <name evidence="1" type="ORF">ACFSC2_10615</name>
</gene>
<comment type="caution">
    <text evidence="1">The sequence shown here is derived from an EMBL/GenBank/DDBJ whole genome shotgun (WGS) entry which is preliminary data.</text>
</comment>
<name>A0ABW4HCF7_9FLAO</name>
<dbReference type="Proteomes" id="UP001597138">
    <property type="component" value="Unassembled WGS sequence"/>
</dbReference>
<evidence type="ECO:0008006" key="3">
    <source>
        <dbReference type="Google" id="ProtNLM"/>
    </source>
</evidence>
<evidence type="ECO:0000313" key="2">
    <source>
        <dbReference type="Proteomes" id="UP001597138"/>
    </source>
</evidence>
<organism evidence="1 2">
    <name type="scientific">Flavobacterium artemisiae</name>
    <dbReference type="NCBI Taxonomy" id="2126556"/>
    <lineage>
        <taxon>Bacteria</taxon>
        <taxon>Pseudomonadati</taxon>
        <taxon>Bacteroidota</taxon>
        <taxon>Flavobacteriia</taxon>
        <taxon>Flavobacteriales</taxon>
        <taxon>Flavobacteriaceae</taxon>
        <taxon>Flavobacterium</taxon>
    </lineage>
</organism>